<proteinExistence type="inferred from homology"/>
<reference evidence="10" key="1">
    <citation type="journal article" date="2015" name="Genom Data">
        <title>Draft genome sequences of Phytophthora kernoviae and Phytophthora ramorum lineage EU2 from Scotland.</title>
        <authorList>
            <person name="Sambles C."/>
            <person name="Schlenzig A."/>
            <person name="O'Neill P."/>
            <person name="Grant M."/>
            <person name="Studholme D.J."/>
        </authorList>
    </citation>
    <scope>NUCLEOTIDE SEQUENCE</scope>
    <source>
        <strain evidence="10">00238/432</strain>
    </source>
</reference>
<evidence type="ECO:0000313" key="11">
    <source>
        <dbReference type="Proteomes" id="UP000702964"/>
    </source>
</evidence>
<dbReference type="GO" id="GO:0006081">
    <property type="term" value="P:aldehyde metabolic process"/>
    <property type="evidence" value="ECO:0007669"/>
    <property type="project" value="InterPro"/>
</dbReference>
<dbReference type="InterPro" id="IPR016160">
    <property type="entry name" value="Ald_DH_CS_CYS"/>
</dbReference>
<dbReference type="Pfam" id="PF00171">
    <property type="entry name" value="Aldedh"/>
    <property type="match status" value="1"/>
</dbReference>
<dbReference type="InterPro" id="IPR016163">
    <property type="entry name" value="Ald_DH_C"/>
</dbReference>
<comment type="similarity">
    <text evidence="1 4 7">Belongs to the aldehyde dehydrogenase family.</text>
</comment>
<evidence type="ECO:0000256" key="8">
    <source>
        <dbReference type="SAM" id="Coils"/>
    </source>
</evidence>
<evidence type="ECO:0000259" key="9">
    <source>
        <dbReference type="Pfam" id="PF00171"/>
    </source>
</evidence>
<dbReference type="EMBL" id="AOFI03000001">
    <property type="protein sequence ID" value="KAF4326175.1"/>
    <property type="molecule type" value="Genomic_DNA"/>
</dbReference>
<dbReference type="InterPro" id="IPR016162">
    <property type="entry name" value="Ald_DH_N"/>
</dbReference>
<dbReference type="FunFam" id="3.40.605.10:FF:000004">
    <property type="entry name" value="Aldehyde dehydrogenase"/>
    <property type="match status" value="1"/>
</dbReference>
<feature type="coiled-coil region" evidence="8">
    <location>
        <begin position="53"/>
        <end position="80"/>
    </location>
</feature>
<evidence type="ECO:0000256" key="3">
    <source>
        <dbReference type="ARBA" id="ARBA00023027"/>
    </source>
</evidence>
<dbReference type="PIRSF" id="PIRSF036492">
    <property type="entry name" value="ALDH"/>
    <property type="match status" value="1"/>
</dbReference>
<dbReference type="CDD" id="cd07136">
    <property type="entry name" value="ALDH_YwdH-P39616"/>
    <property type="match status" value="1"/>
</dbReference>
<keyword evidence="2 4" id="KW-0560">Oxidoreductase</keyword>
<sequence>MHVGNSFVCLNGSSLTHRELDYVSTIQELSEPEVEEILQQQRQFFRTGATRSAEARIAQLTRLKQAIQKYESRLTEALYQDLGKSEFESYTTEIGFMLDSITHTIRQVKKWVKPVKVKTQLALIGSKSYIIPEPYGAVLIIGPFNYPFQLLIEPLVGALAAGNTAVLKASENTPAVSAVIHEMITSIFEPNYVHVVEGAKGTTTALINAPFDYIFFTGSVPVGKIVMEAAAKNLVPVTLELGGKSPVIVDKHADLSVAAQRIIWGKLLNTGQTCIAPDYLLVHEQVKDPLIAEMKAAVESFFGTDIQHNRDYGRIVNKAHFKRLTTLIERDQAHLIYGGQSDEEDRFIEPTFIDAESWEAASMEDEIFGPILPIISYTHIDEAIAGIVKRPKPLALYLFTSDAQLQDQVMREVSFGGGCINDTITHVANPRLPFGGVGHSGLGAYHGRYSLETFSHMKSVLKKSTRLNLSILYPPYDNKLKTIKRLLK</sequence>
<dbReference type="Proteomes" id="UP000702964">
    <property type="component" value="Unassembled WGS sequence"/>
</dbReference>
<evidence type="ECO:0000256" key="5">
    <source>
        <dbReference type="PIRSR" id="PIRSR036492-1"/>
    </source>
</evidence>
<evidence type="ECO:0000313" key="10">
    <source>
        <dbReference type="EMBL" id="KAF4326175.1"/>
    </source>
</evidence>
<feature type="active site" evidence="5 6">
    <location>
        <position position="240"/>
    </location>
</feature>
<protein>
    <recommendedName>
        <fullName evidence="4">Aldehyde dehydrogenase</fullName>
    </recommendedName>
</protein>
<dbReference type="GO" id="GO:0004029">
    <property type="term" value="F:aldehyde dehydrogenase (NAD+) activity"/>
    <property type="evidence" value="ECO:0007669"/>
    <property type="project" value="TreeGrafter"/>
</dbReference>
<dbReference type="FunFam" id="3.40.309.10:FF:000003">
    <property type="entry name" value="Aldehyde dehydrogenase"/>
    <property type="match status" value="1"/>
</dbReference>
<dbReference type="PANTHER" id="PTHR43570:SF16">
    <property type="entry name" value="ALDEHYDE DEHYDROGENASE TYPE III, ISOFORM Q"/>
    <property type="match status" value="1"/>
</dbReference>
<keyword evidence="3" id="KW-0520">NAD</keyword>
<dbReference type="Gene3D" id="3.40.605.10">
    <property type="entry name" value="Aldehyde Dehydrogenase, Chain A, domain 1"/>
    <property type="match status" value="1"/>
</dbReference>
<dbReference type="PANTHER" id="PTHR43570">
    <property type="entry name" value="ALDEHYDE DEHYDROGENASE"/>
    <property type="match status" value="1"/>
</dbReference>
<reference evidence="10" key="2">
    <citation type="submission" date="2020-02" db="EMBL/GenBank/DDBJ databases">
        <authorList>
            <person name="Studholme D.J."/>
        </authorList>
    </citation>
    <scope>NUCLEOTIDE SEQUENCE</scope>
    <source>
        <strain evidence="10">00238/432</strain>
    </source>
</reference>
<accession>A0A8J4SXI0</accession>
<evidence type="ECO:0000256" key="1">
    <source>
        <dbReference type="ARBA" id="ARBA00009986"/>
    </source>
</evidence>
<keyword evidence="8" id="KW-0175">Coiled coil</keyword>
<feature type="active site" evidence="5">
    <location>
        <position position="274"/>
    </location>
</feature>
<dbReference type="InterPro" id="IPR029510">
    <property type="entry name" value="Ald_DH_CS_GLU"/>
</dbReference>
<dbReference type="AlphaFoldDB" id="A0A8J4SXI0"/>
<evidence type="ECO:0000256" key="4">
    <source>
        <dbReference type="PIRNR" id="PIRNR036492"/>
    </source>
</evidence>
<feature type="domain" description="Aldehyde dehydrogenase" evidence="9">
    <location>
        <begin position="22"/>
        <end position="460"/>
    </location>
</feature>
<evidence type="ECO:0000256" key="2">
    <source>
        <dbReference type="ARBA" id="ARBA00023002"/>
    </source>
</evidence>
<evidence type="ECO:0000256" key="6">
    <source>
        <dbReference type="PROSITE-ProRule" id="PRU10007"/>
    </source>
</evidence>
<dbReference type="GO" id="GO:0005737">
    <property type="term" value="C:cytoplasm"/>
    <property type="evidence" value="ECO:0007669"/>
    <property type="project" value="TreeGrafter"/>
</dbReference>
<evidence type="ECO:0000256" key="7">
    <source>
        <dbReference type="RuleBase" id="RU003345"/>
    </source>
</evidence>
<dbReference type="PROSITE" id="PS00687">
    <property type="entry name" value="ALDEHYDE_DEHYDR_GLU"/>
    <property type="match status" value="1"/>
</dbReference>
<dbReference type="InterPro" id="IPR016161">
    <property type="entry name" value="Ald_DH/histidinol_DH"/>
</dbReference>
<dbReference type="SUPFAM" id="SSF53720">
    <property type="entry name" value="ALDH-like"/>
    <property type="match status" value="1"/>
</dbReference>
<dbReference type="InterPro" id="IPR012394">
    <property type="entry name" value="Aldehyde_DH_NAD(P)"/>
</dbReference>
<dbReference type="Gene3D" id="3.40.309.10">
    <property type="entry name" value="Aldehyde Dehydrogenase, Chain A, domain 2"/>
    <property type="match status" value="1"/>
</dbReference>
<dbReference type="PROSITE" id="PS00070">
    <property type="entry name" value="ALDEHYDE_DEHYDR_CYS"/>
    <property type="match status" value="1"/>
</dbReference>
<dbReference type="InterPro" id="IPR015590">
    <property type="entry name" value="Aldehyde_DH_dom"/>
</dbReference>
<gene>
    <name evidence="10" type="ORF">G195_000221</name>
</gene>
<organism evidence="10 11">
    <name type="scientific">Phytophthora kernoviae 00238/432</name>
    <dbReference type="NCBI Taxonomy" id="1284355"/>
    <lineage>
        <taxon>Eukaryota</taxon>
        <taxon>Sar</taxon>
        <taxon>Stramenopiles</taxon>
        <taxon>Oomycota</taxon>
        <taxon>Peronosporomycetes</taxon>
        <taxon>Peronosporales</taxon>
        <taxon>Peronosporaceae</taxon>
        <taxon>Phytophthora</taxon>
    </lineage>
</organism>
<name>A0A8J4SXI0_9STRA</name>
<comment type="caution">
    <text evidence="10">The sequence shown here is derived from an EMBL/GenBank/DDBJ whole genome shotgun (WGS) entry which is preliminary data.</text>
</comment>